<keyword evidence="2" id="KW-0378">Hydrolase</keyword>
<keyword evidence="1" id="KW-0547">Nucleotide-binding</keyword>
<dbReference type="InterPro" id="IPR045455">
    <property type="entry name" value="NrS-1_pol-like_helicase"/>
</dbReference>
<dbReference type="SUPFAM" id="SSF52540">
    <property type="entry name" value="P-loop containing nucleoside triphosphate hydrolases"/>
    <property type="match status" value="1"/>
</dbReference>
<evidence type="ECO:0000313" key="7">
    <source>
        <dbReference type="Proteomes" id="UP000588017"/>
    </source>
</evidence>
<gene>
    <name evidence="6" type="ORF">HNQ73_003113</name>
</gene>
<name>A0A841KAJ3_9HYPH</name>
<evidence type="ECO:0000256" key="2">
    <source>
        <dbReference type="ARBA" id="ARBA00022801"/>
    </source>
</evidence>
<dbReference type="InterPro" id="IPR027417">
    <property type="entry name" value="P-loop_NTPase"/>
</dbReference>
<dbReference type="GO" id="GO:0016787">
    <property type="term" value="F:hydrolase activity"/>
    <property type="evidence" value="ECO:0007669"/>
    <property type="project" value="UniProtKB-KW"/>
</dbReference>
<dbReference type="PANTHER" id="PTHR35372:SF2">
    <property type="entry name" value="SF3 HELICASE DOMAIN-CONTAINING PROTEIN"/>
    <property type="match status" value="1"/>
</dbReference>
<dbReference type="RefSeq" id="WP_183335842.1">
    <property type="nucleotide sequence ID" value="NZ_BMHX01000007.1"/>
</dbReference>
<dbReference type="PANTHER" id="PTHR35372">
    <property type="entry name" value="ATP BINDING PROTEIN-RELATED"/>
    <property type="match status" value="1"/>
</dbReference>
<dbReference type="InterPro" id="IPR014818">
    <property type="entry name" value="Phage/plasmid_primase_P4_C"/>
</dbReference>
<dbReference type="InterPro" id="IPR014015">
    <property type="entry name" value="Helicase_SF3_DNA-vir"/>
</dbReference>
<evidence type="ECO:0000313" key="6">
    <source>
        <dbReference type="EMBL" id="MBB6169471.1"/>
    </source>
</evidence>
<keyword evidence="6" id="KW-0347">Helicase</keyword>
<proteinExistence type="predicted"/>
<reference evidence="6 7" key="1">
    <citation type="submission" date="2020-08" db="EMBL/GenBank/DDBJ databases">
        <title>Genomic Encyclopedia of Type Strains, Phase IV (KMG-IV): sequencing the most valuable type-strain genomes for metagenomic binning, comparative biology and taxonomic classification.</title>
        <authorList>
            <person name="Goeker M."/>
        </authorList>
    </citation>
    <scope>NUCLEOTIDE SEQUENCE [LARGE SCALE GENOMIC DNA]</scope>
    <source>
        <strain evidence="6 7">DSM 101465</strain>
    </source>
</reference>
<feature type="region of interest" description="Disordered" evidence="4">
    <location>
        <begin position="14"/>
        <end position="50"/>
    </location>
</feature>
<sequence>MTDDPLRTIAEIVENAEPVDIAPTGDGGGPRTPGGGDRGVGGGEPPELVPDPVDWELVRRCAAEPETDIGNARRFLHRYRNDVISVMRIGFHVYDGRRWAEDVEGASIRPLAHRTVEEIRLEATLVEPTEEEQAAIAAAEEVMPRYTRLKKLGRQRAPEEELELLRLGEIVGLGAEVAKAISERRARRVRYAKTSASSGKIDNMLKEAAVYVAKSVSELDADPLAINCHNGTLRLVRQGEGKQAIWTVRLDPHRREDLISKLIPVAYDDAAECPNFLRFIETVLPDDEVRAFMQRYLGYALTALTGEQVFVFLYGQGRNGKSTLVDLICRLLGDYAASVPFETLAGEDRRKGSEATPELARLPGTRLVRASEPEQSMQFREAMVKSLTSGEPILVRHLHRDFVEVYPTFKLVVSGNHKPTIKGTDDGIWRRVLLVPFLVQIPKEDIDRSLPDKLWAERAGILNWLIAGALSYLQEGLGIPEAVRAATDEYREESDPVSAWVREACIVTGEDTDVMTPGEAHASFKVFCERAGFNAWGPTTFNRNLPLKAAAFGFRKAKSMGMSLYRGLRIKDEYRPPSHTHGGDSEG</sequence>
<dbReference type="SMART" id="SM00885">
    <property type="entry name" value="D5_N"/>
    <property type="match status" value="1"/>
</dbReference>
<comment type="caution">
    <text evidence="6">The sequence shown here is derived from an EMBL/GenBank/DDBJ whole genome shotgun (WGS) entry which is preliminary data.</text>
</comment>
<keyword evidence="7" id="KW-1185">Reference proteome</keyword>
<keyword evidence="3" id="KW-0067">ATP-binding</keyword>
<dbReference type="Proteomes" id="UP000588017">
    <property type="component" value="Unassembled WGS sequence"/>
</dbReference>
<dbReference type="Gene3D" id="3.40.50.300">
    <property type="entry name" value="P-loop containing nucleotide triphosphate hydrolases"/>
    <property type="match status" value="1"/>
</dbReference>
<organism evidence="6 7">
    <name type="scientific">Chelatococcus composti</name>
    <dbReference type="NCBI Taxonomy" id="1743235"/>
    <lineage>
        <taxon>Bacteria</taxon>
        <taxon>Pseudomonadati</taxon>
        <taxon>Pseudomonadota</taxon>
        <taxon>Alphaproteobacteria</taxon>
        <taxon>Hyphomicrobiales</taxon>
        <taxon>Chelatococcaceae</taxon>
        <taxon>Chelatococcus</taxon>
    </lineage>
</organism>
<dbReference type="NCBIfam" id="TIGR01613">
    <property type="entry name" value="primase_Cterm"/>
    <property type="match status" value="1"/>
</dbReference>
<accession>A0A841KAJ3</accession>
<protein>
    <submittedName>
        <fullName evidence="6">Putative DNA primase/helicase</fullName>
    </submittedName>
</protein>
<dbReference type="EMBL" id="JACHEH010000007">
    <property type="protein sequence ID" value="MBB6169471.1"/>
    <property type="molecule type" value="Genomic_DNA"/>
</dbReference>
<dbReference type="InterPro" id="IPR006500">
    <property type="entry name" value="Helicase_put_C_phage/plasmid"/>
</dbReference>
<dbReference type="InterPro" id="IPR051620">
    <property type="entry name" value="ORF904-like_C"/>
</dbReference>
<evidence type="ECO:0000256" key="4">
    <source>
        <dbReference type="SAM" id="MobiDB-lite"/>
    </source>
</evidence>
<dbReference type="GO" id="GO:0004386">
    <property type="term" value="F:helicase activity"/>
    <property type="evidence" value="ECO:0007669"/>
    <property type="project" value="UniProtKB-KW"/>
</dbReference>
<dbReference type="AlphaFoldDB" id="A0A841KAJ3"/>
<dbReference type="Pfam" id="PF08706">
    <property type="entry name" value="D5_N"/>
    <property type="match status" value="1"/>
</dbReference>
<feature type="compositionally biased region" description="Gly residues" evidence="4">
    <location>
        <begin position="25"/>
        <end position="44"/>
    </location>
</feature>
<evidence type="ECO:0000259" key="5">
    <source>
        <dbReference type="PROSITE" id="PS51206"/>
    </source>
</evidence>
<dbReference type="GO" id="GO:0005524">
    <property type="term" value="F:ATP binding"/>
    <property type="evidence" value="ECO:0007669"/>
    <property type="project" value="UniProtKB-KW"/>
</dbReference>
<dbReference type="PROSITE" id="PS51206">
    <property type="entry name" value="SF3_HELICASE_1"/>
    <property type="match status" value="1"/>
</dbReference>
<evidence type="ECO:0000256" key="1">
    <source>
        <dbReference type="ARBA" id="ARBA00022741"/>
    </source>
</evidence>
<evidence type="ECO:0000256" key="3">
    <source>
        <dbReference type="ARBA" id="ARBA00022840"/>
    </source>
</evidence>
<dbReference type="Pfam" id="PF19263">
    <property type="entry name" value="DUF5906"/>
    <property type="match status" value="1"/>
</dbReference>
<feature type="domain" description="SF3 helicase" evidence="5">
    <location>
        <begin position="288"/>
        <end position="450"/>
    </location>
</feature>